<dbReference type="RefSeq" id="XP_018144409.2">
    <property type="nucleotide sequence ID" value="XM_018290071.2"/>
</dbReference>
<dbReference type="Proteomes" id="UP000078397">
    <property type="component" value="Unassembled WGS sequence"/>
</dbReference>
<reference evidence="1 2" key="1">
    <citation type="journal article" date="2016" name="PLoS Pathog.">
        <title>Biosynthesis of antibiotic leucinostatins in bio-control fungus Purpureocillium lilacinum and their inhibition on phytophthora revealed by genome mining.</title>
        <authorList>
            <person name="Wang G."/>
            <person name="Liu Z."/>
            <person name="Lin R."/>
            <person name="Li E."/>
            <person name="Mao Z."/>
            <person name="Ling J."/>
            <person name="Yang Y."/>
            <person name="Yin W.B."/>
            <person name="Xie B."/>
        </authorList>
    </citation>
    <scope>NUCLEOTIDE SEQUENCE [LARGE SCALE GENOMIC DNA]</scope>
    <source>
        <strain evidence="1">170</strain>
    </source>
</reference>
<organism evidence="1 2">
    <name type="scientific">Pochonia chlamydosporia 170</name>
    <dbReference type="NCBI Taxonomy" id="1380566"/>
    <lineage>
        <taxon>Eukaryota</taxon>
        <taxon>Fungi</taxon>
        <taxon>Dikarya</taxon>
        <taxon>Ascomycota</taxon>
        <taxon>Pezizomycotina</taxon>
        <taxon>Sordariomycetes</taxon>
        <taxon>Hypocreomycetidae</taxon>
        <taxon>Hypocreales</taxon>
        <taxon>Clavicipitaceae</taxon>
        <taxon>Pochonia</taxon>
    </lineage>
</organism>
<comment type="caution">
    <text evidence="1">The sequence shown here is derived from an EMBL/GenBank/DDBJ whole genome shotgun (WGS) entry which is preliminary data.</text>
</comment>
<sequence>MQNVGPGLAGLFVVCNLITTSSRDIRSSRKYGGLQQPLKTQKGSRASFKDNKSAFHPVHCLLPCQALNFAIQLGAAAGRLFDDKKTNWVLLGCEDNRLRNHHALF</sequence>
<name>A0A219AS34_METCM</name>
<dbReference type="AlphaFoldDB" id="A0A219AS34"/>
<dbReference type="GeneID" id="28854065"/>
<evidence type="ECO:0000313" key="2">
    <source>
        <dbReference type="Proteomes" id="UP000078397"/>
    </source>
</evidence>
<gene>
    <name evidence="1" type="ORF">VFPPC_17792</name>
</gene>
<accession>A0A219AS34</accession>
<proteinExistence type="predicted"/>
<keyword evidence="2" id="KW-1185">Reference proteome</keyword>
<evidence type="ECO:0000313" key="1">
    <source>
        <dbReference type="EMBL" id="OWT43015.1"/>
    </source>
</evidence>
<protein>
    <submittedName>
        <fullName evidence="1">Uncharacterized protein</fullName>
    </submittedName>
</protein>
<dbReference type="EMBL" id="LSBJ02000004">
    <property type="protein sequence ID" value="OWT43015.1"/>
    <property type="molecule type" value="Genomic_DNA"/>
</dbReference>
<dbReference type="KEGG" id="pchm:VFPPC_17792"/>